<gene>
    <name evidence="6" type="ORF">C1O66_11920</name>
</gene>
<sequence>MLMVVDAEFWGRGMNTHGFERAIQANWMRLVAQGPARPAAPERSPGGDSETQPQARRPLVLLVEDNQINQVVALEFLALMGVESLLANNGQEALQACTRATPDLVLMDIQMPGMDGLECTRRLRSLQEAGSLARFPILALTAHALESDIAASLAAGMDEHLTKPLDFSALRQHLSRWLVLPGMSS</sequence>
<dbReference type="PROSITE" id="PS50110">
    <property type="entry name" value="RESPONSE_REGULATORY"/>
    <property type="match status" value="1"/>
</dbReference>
<comment type="caution">
    <text evidence="6">The sequence shown here is derived from an EMBL/GenBank/DDBJ whole genome shotgun (WGS) entry which is preliminary data.</text>
</comment>
<accession>A0A2N8KXG5</accession>
<dbReference type="GO" id="GO:0000160">
    <property type="term" value="P:phosphorelay signal transduction system"/>
    <property type="evidence" value="ECO:0007669"/>
    <property type="project" value="UniProtKB-KW"/>
</dbReference>
<keyword evidence="7" id="KW-1185">Reference proteome</keyword>
<proteinExistence type="predicted"/>
<dbReference type="EMBL" id="POSP01000003">
    <property type="protein sequence ID" value="PND38155.1"/>
    <property type="molecule type" value="Genomic_DNA"/>
</dbReference>
<reference evidence="6 7" key="1">
    <citation type="submission" date="2018-01" db="EMBL/GenBank/DDBJ databases">
        <title>Draft genome sequence of Paucibacter aquatile CR182 isolated from freshwater of the Nakdong River.</title>
        <authorList>
            <person name="Choi A."/>
            <person name="Chung E.J."/>
        </authorList>
    </citation>
    <scope>NUCLEOTIDE SEQUENCE [LARGE SCALE GENOMIC DNA]</scope>
    <source>
        <strain evidence="6 7">CR182</strain>
    </source>
</reference>
<feature type="domain" description="Response regulatory" evidence="5">
    <location>
        <begin position="59"/>
        <end position="178"/>
    </location>
</feature>
<evidence type="ECO:0000313" key="7">
    <source>
        <dbReference type="Proteomes" id="UP000235916"/>
    </source>
</evidence>
<keyword evidence="1 3" id="KW-0597">Phosphoprotein</keyword>
<evidence type="ECO:0000313" key="6">
    <source>
        <dbReference type="EMBL" id="PND38155.1"/>
    </source>
</evidence>
<dbReference type="Pfam" id="PF00072">
    <property type="entry name" value="Response_reg"/>
    <property type="match status" value="1"/>
</dbReference>
<evidence type="ECO:0000259" key="5">
    <source>
        <dbReference type="PROSITE" id="PS50110"/>
    </source>
</evidence>
<dbReference type="Gene3D" id="3.40.50.2300">
    <property type="match status" value="1"/>
</dbReference>
<keyword evidence="2" id="KW-0902">Two-component regulatory system</keyword>
<evidence type="ECO:0000256" key="1">
    <source>
        <dbReference type="ARBA" id="ARBA00022553"/>
    </source>
</evidence>
<dbReference type="SMART" id="SM00448">
    <property type="entry name" value="REC"/>
    <property type="match status" value="1"/>
</dbReference>
<name>A0A2N8KXG5_9BURK</name>
<evidence type="ECO:0000256" key="3">
    <source>
        <dbReference type="PROSITE-ProRule" id="PRU00169"/>
    </source>
</evidence>
<evidence type="ECO:0000256" key="2">
    <source>
        <dbReference type="ARBA" id="ARBA00023012"/>
    </source>
</evidence>
<evidence type="ECO:0000256" key="4">
    <source>
        <dbReference type="SAM" id="MobiDB-lite"/>
    </source>
</evidence>
<dbReference type="InterPro" id="IPR011006">
    <property type="entry name" value="CheY-like_superfamily"/>
</dbReference>
<dbReference type="AlphaFoldDB" id="A0A2N8KXG5"/>
<dbReference type="SUPFAM" id="SSF52172">
    <property type="entry name" value="CheY-like"/>
    <property type="match status" value="1"/>
</dbReference>
<dbReference type="PANTHER" id="PTHR45339:SF1">
    <property type="entry name" value="HYBRID SIGNAL TRANSDUCTION HISTIDINE KINASE J"/>
    <property type="match status" value="1"/>
</dbReference>
<dbReference type="InterPro" id="IPR001789">
    <property type="entry name" value="Sig_transdc_resp-reg_receiver"/>
</dbReference>
<dbReference type="Proteomes" id="UP000235916">
    <property type="component" value="Unassembled WGS sequence"/>
</dbReference>
<protein>
    <recommendedName>
        <fullName evidence="5">Response regulatory domain-containing protein</fullName>
    </recommendedName>
</protein>
<organism evidence="6 7">
    <name type="scientific">Kinneretia aquatilis</name>
    <dbReference type="NCBI Taxonomy" id="2070761"/>
    <lineage>
        <taxon>Bacteria</taxon>
        <taxon>Pseudomonadati</taxon>
        <taxon>Pseudomonadota</taxon>
        <taxon>Betaproteobacteria</taxon>
        <taxon>Burkholderiales</taxon>
        <taxon>Sphaerotilaceae</taxon>
        <taxon>Roseateles</taxon>
    </lineage>
</organism>
<feature type="modified residue" description="4-aspartylphosphate" evidence="3">
    <location>
        <position position="108"/>
    </location>
</feature>
<dbReference type="CDD" id="cd17546">
    <property type="entry name" value="REC_hyHK_CKI1_RcsC-like"/>
    <property type="match status" value="1"/>
</dbReference>
<feature type="region of interest" description="Disordered" evidence="4">
    <location>
        <begin position="34"/>
        <end position="53"/>
    </location>
</feature>
<dbReference type="PANTHER" id="PTHR45339">
    <property type="entry name" value="HYBRID SIGNAL TRANSDUCTION HISTIDINE KINASE J"/>
    <property type="match status" value="1"/>
</dbReference>